<keyword evidence="2" id="KW-1185">Reference proteome</keyword>
<accession>A0ACB8QJD4</accession>
<organism evidence="1 2">
    <name type="scientific">Vararia minispora EC-137</name>
    <dbReference type="NCBI Taxonomy" id="1314806"/>
    <lineage>
        <taxon>Eukaryota</taxon>
        <taxon>Fungi</taxon>
        <taxon>Dikarya</taxon>
        <taxon>Basidiomycota</taxon>
        <taxon>Agaricomycotina</taxon>
        <taxon>Agaricomycetes</taxon>
        <taxon>Russulales</taxon>
        <taxon>Lachnocladiaceae</taxon>
        <taxon>Vararia</taxon>
    </lineage>
</organism>
<evidence type="ECO:0000313" key="2">
    <source>
        <dbReference type="Proteomes" id="UP000814128"/>
    </source>
</evidence>
<gene>
    <name evidence="1" type="ORF">K488DRAFT_86441</name>
</gene>
<reference evidence="1" key="1">
    <citation type="submission" date="2021-02" db="EMBL/GenBank/DDBJ databases">
        <authorList>
            <consortium name="DOE Joint Genome Institute"/>
            <person name="Ahrendt S."/>
            <person name="Looney B.P."/>
            <person name="Miyauchi S."/>
            <person name="Morin E."/>
            <person name="Drula E."/>
            <person name="Courty P.E."/>
            <person name="Chicoki N."/>
            <person name="Fauchery L."/>
            <person name="Kohler A."/>
            <person name="Kuo A."/>
            <person name="Labutti K."/>
            <person name="Pangilinan J."/>
            <person name="Lipzen A."/>
            <person name="Riley R."/>
            <person name="Andreopoulos W."/>
            <person name="He G."/>
            <person name="Johnson J."/>
            <person name="Barry K.W."/>
            <person name="Grigoriev I.V."/>
            <person name="Nagy L."/>
            <person name="Hibbett D."/>
            <person name="Henrissat B."/>
            <person name="Matheny P.B."/>
            <person name="Labbe J."/>
            <person name="Martin F."/>
        </authorList>
    </citation>
    <scope>NUCLEOTIDE SEQUENCE</scope>
    <source>
        <strain evidence="1">EC-137</strain>
    </source>
</reference>
<protein>
    <submittedName>
        <fullName evidence="1">D-lactaldehyde dehydrogenase</fullName>
    </submittedName>
</protein>
<reference evidence="1" key="2">
    <citation type="journal article" date="2022" name="New Phytol.">
        <title>Evolutionary transition to the ectomycorrhizal habit in the genomes of a hyperdiverse lineage of mushroom-forming fungi.</title>
        <authorList>
            <person name="Looney B."/>
            <person name="Miyauchi S."/>
            <person name="Morin E."/>
            <person name="Drula E."/>
            <person name="Courty P.E."/>
            <person name="Kohler A."/>
            <person name="Kuo A."/>
            <person name="LaButti K."/>
            <person name="Pangilinan J."/>
            <person name="Lipzen A."/>
            <person name="Riley R."/>
            <person name="Andreopoulos W."/>
            <person name="He G."/>
            <person name="Johnson J."/>
            <person name="Nolan M."/>
            <person name="Tritt A."/>
            <person name="Barry K.W."/>
            <person name="Grigoriev I.V."/>
            <person name="Nagy L.G."/>
            <person name="Hibbett D."/>
            <person name="Henrissat B."/>
            <person name="Matheny P.B."/>
            <person name="Labbe J."/>
            <person name="Martin F.M."/>
        </authorList>
    </citation>
    <scope>NUCLEOTIDE SEQUENCE</scope>
    <source>
        <strain evidence="1">EC-137</strain>
    </source>
</reference>
<proteinExistence type="predicted"/>
<evidence type="ECO:0000313" key="1">
    <source>
        <dbReference type="EMBL" id="KAI0031823.1"/>
    </source>
</evidence>
<comment type="caution">
    <text evidence="1">The sequence shown here is derived from an EMBL/GenBank/DDBJ whole genome shotgun (WGS) entry which is preliminary data.</text>
</comment>
<name>A0ACB8QJD4_9AGAM</name>
<dbReference type="Proteomes" id="UP000814128">
    <property type="component" value="Unassembled WGS sequence"/>
</dbReference>
<dbReference type="EMBL" id="MU273566">
    <property type="protein sequence ID" value="KAI0031823.1"/>
    <property type="molecule type" value="Genomic_DNA"/>
</dbReference>
<sequence>MPAVPAPAKVLVSGVNGYVGIWVASAYLEHGYSVRGTVRSIERAGKHIKDTFAKHGDKFELVEVADITASGAFDEAVKDVDLIAHTASPFHFLGKEPSELIDPAVKGTVSILESVYAHAPTAKRVVITASIVSVWTYLIDSPRTFNELDWNEQAVNLVKEKGAEAGPATIYGASKTLAEKAAWEFVEKNKPSWDLVTINPPYVFGPPIHEVNSADALNTSQKFLFDILTGKLPEDGYETVSHNLVDVRDVAEIHARAAELPQAGGTRCLISAGAFYPQDELDIANSIEPKPWDGLPKGRPGVTKDKRHLITVSTDQFDRVYGFKMHTPAETIGDSLKDFKARGWIA</sequence>